<dbReference type="AlphaFoldDB" id="A0AAV4U871"/>
<sequence length="90" mass="10041">MNRVVQPTCDSNLRGFCAGHQFSREAVPRSAPVAPLGVSLPRLVDQQIPECSTVYEGTAWKKKEIKYKNNKACISHKEHKSVESYIDPAV</sequence>
<evidence type="ECO:0000313" key="2">
    <source>
        <dbReference type="Proteomes" id="UP001054945"/>
    </source>
</evidence>
<comment type="caution">
    <text evidence="1">The sequence shown here is derived from an EMBL/GenBank/DDBJ whole genome shotgun (WGS) entry which is preliminary data.</text>
</comment>
<proteinExistence type="predicted"/>
<organism evidence="1 2">
    <name type="scientific">Caerostris extrusa</name>
    <name type="common">Bark spider</name>
    <name type="synonym">Caerostris bankana</name>
    <dbReference type="NCBI Taxonomy" id="172846"/>
    <lineage>
        <taxon>Eukaryota</taxon>
        <taxon>Metazoa</taxon>
        <taxon>Ecdysozoa</taxon>
        <taxon>Arthropoda</taxon>
        <taxon>Chelicerata</taxon>
        <taxon>Arachnida</taxon>
        <taxon>Araneae</taxon>
        <taxon>Araneomorphae</taxon>
        <taxon>Entelegynae</taxon>
        <taxon>Araneoidea</taxon>
        <taxon>Araneidae</taxon>
        <taxon>Caerostris</taxon>
    </lineage>
</organism>
<gene>
    <name evidence="1" type="ORF">CEXT_239101</name>
</gene>
<evidence type="ECO:0000313" key="1">
    <source>
        <dbReference type="EMBL" id="GIY53926.1"/>
    </source>
</evidence>
<reference evidence="1 2" key="1">
    <citation type="submission" date="2021-06" db="EMBL/GenBank/DDBJ databases">
        <title>Caerostris extrusa draft genome.</title>
        <authorList>
            <person name="Kono N."/>
            <person name="Arakawa K."/>
        </authorList>
    </citation>
    <scope>NUCLEOTIDE SEQUENCE [LARGE SCALE GENOMIC DNA]</scope>
</reference>
<dbReference type="Proteomes" id="UP001054945">
    <property type="component" value="Unassembled WGS sequence"/>
</dbReference>
<accession>A0AAV4U871</accession>
<dbReference type="EMBL" id="BPLR01012431">
    <property type="protein sequence ID" value="GIY53926.1"/>
    <property type="molecule type" value="Genomic_DNA"/>
</dbReference>
<protein>
    <submittedName>
        <fullName evidence="1">Uncharacterized protein</fullName>
    </submittedName>
</protein>
<keyword evidence="2" id="KW-1185">Reference proteome</keyword>
<name>A0AAV4U871_CAEEX</name>